<proteinExistence type="predicted"/>
<gene>
    <name evidence="1" type="ORF">CP97_14670</name>
</gene>
<dbReference type="AlphaFoldDB" id="A0A168M0K1"/>
<reference evidence="1 2" key="1">
    <citation type="journal article" date="2015" name="Int. J. Syst. Evol. Microbiol.">
        <title>Erythrobacter atlanticus sp. nov., a bacterium from ocean sediment able to degrade polycyclic aromatic hydrocarbons.</title>
        <authorList>
            <person name="Zhuang L."/>
            <person name="Liu Y."/>
            <person name="Wang L."/>
            <person name="Wang W."/>
            <person name="Shao Z."/>
        </authorList>
    </citation>
    <scope>NUCLEOTIDE SEQUENCE [LARGE SCALE GENOMIC DNA]</scope>
    <source>
        <strain evidence="2">s21-N3</strain>
    </source>
</reference>
<evidence type="ECO:0000313" key="2">
    <source>
        <dbReference type="Proteomes" id="UP000059113"/>
    </source>
</evidence>
<evidence type="ECO:0000313" key="1">
    <source>
        <dbReference type="EMBL" id="ANC50356.1"/>
    </source>
</evidence>
<sequence>MRVSEQFDRDIPRDGIEPLEVAEADHLVFPSAPAGETFTL</sequence>
<dbReference type="STRING" id="1648404.CP97_14670"/>
<dbReference type="Proteomes" id="UP000059113">
    <property type="component" value="Chromosome"/>
</dbReference>
<reference evidence="2" key="2">
    <citation type="submission" date="2015-04" db="EMBL/GenBank/DDBJ databases">
        <title>The complete genome sequence of Erythrobacter sp. s21-N3.</title>
        <authorList>
            <person name="Zhuang L."/>
            <person name="Liu Y."/>
            <person name="Shao Z."/>
        </authorList>
    </citation>
    <scope>NUCLEOTIDE SEQUENCE [LARGE SCALE GENOMIC DNA]</scope>
    <source>
        <strain evidence="2">s21-N3</strain>
    </source>
</reference>
<protein>
    <submittedName>
        <fullName evidence="1">Uncharacterized protein</fullName>
    </submittedName>
</protein>
<accession>A0A168M0K1</accession>
<organism evidence="1 2">
    <name type="scientific">Aurantiacibacter atlanticus</name>
    <dbReference type="NCBI Taxonomy" id="1648404"/>
    <lineage>
        <taxon>Bacteria</taxon>
        <taxon>Pseudomonadati</taxon>
        <taxon>Pseudomonadota</taxon>
        <taxon>Alphaproteobacteria</taxon>
        <taxon>Sphingomonadales</taxon>
        <taxon>Erythrobacteraceae</taxon>
        <taxon>Aurantiacibacter</taxon>
    </lineage>
</organism>
<name>A0A168M0K1_9SPHN</name>
<dbReference type="EMBL" id="CP011310">
    <property type="protein sequence ID" value="ANC50356.1"/>
    <property type="molecule type" value="Genomic_DNA"/>
</dbReference>
<dbReference type="KEGG" id="ery:CP97_14670"/>
<keyword evidence="2" id="KW-1185">Reference proteome</keyword>